<keyword evidence="3" id="KW-1185">Reference proteome</keyword>
<feature type="transmembrane region" description="Helical" evidence="1">
    <location>
        <begin position="20"/>
        <end position="41"/>
    </location>
</feature>
<dbReference type="InterPro" id="IPR011990">
    <property type="entry name" value="TPR-like_helical_dom_sf"/>
</dbReference>
<protein>
    <submittedName>
        <fullName evidence="2">Uncharacterized protein</fullName>
    </submittedName>
</protein>
<sequence>MRQVNSNIPPAKPTPRSFYLVLWTLPLVLLLVLEVVLRLAGFGASYPLFVPAPEPGYLQPNPLLVRRYVDDPRQAPPVAPDSQYFLAEKPKGSLRLLVAGESTAAGFPYGRFGSPAALLQQRLKQQADGLQIEVISTAMAAINSYTVLDIMPELLAVQPDAIVLYLGHNEYVGLLGVGSQFQASPNRQLTLWWLQLKQWRLYQLVQQLLQAVMPAPQRQSGQTTMAQMASQSGIALNSEAYLAGVKQFRDNLSEISELAREAGVPLLLTTLVSNELEYAPFLADQSQSPPDLAAELSATATLQQLPALLKAAPEDALLHYRYGKALLANRQPEAAQQALQQAKDLDLLRFRAPTVFNQLLREQSNTAGVWLADAETLFRQHSHDGILGAELLLEHVHPNERGYQLLADSWWRSLSRAGLLQATQGSDAATTTAAATTATITPAPTNLLSVLDLAHANYKIAVLLADYPFDQHNQLPPPMLTDFTHQLPPPALQQLAAQLVQGGDWLGLHQQLLNFYQQQRDAPNAAKIAALLSDALPFKADIAFAAGQFYFMAGDGLMARFYHGRALQLQPADLQYRLMLARTLTSIGDVPGALAQLALILQQQPDHQVAQQQQARLKAALAGSHSNSGATP</sequence>
<comment type="caution">
    <text evidence="2">The sequence shown here is derived from an EMBL/GenBank/DDBJ whole genome shotgun (WGS) entry which is preliminary data.</text>
</comment>
<accession>A0A437QBD8</accession>
<dbReference type="PANTHER" id="PTHR30383">
    <property type="entry name" value="THIOESTERASE 1/PROTEASE 1/LYSOPHOSPHOLIPASE L1"/>
    <property type="match status" value="1"/>
</dbReference>
<dbReference type="RefSeq" id="WP_127701281.1">
    <property type="nucleotide sequence ID" value="NZ_SACS01000038.1"/>
</dbReference>
<dbReference type="InterPro" id="IPR036514">
    <property type="entry name" value="SGNH_hydro_sf"/>
</dbReference>
<keyword evidence="1" id="KW-1133">Transmembrane helix</keyword>
<dbReference type="InterPro" id="IPR051532">
    <property type="entry name" value="Ester_Hydrolysis_Enzymes"/>
</dbReference>
<dbReference type="EMBL" id="SACS01000038">
    <property type="protein sequence ID" value="RVU31860.1"/>
    <property type="molecule type" value="Genomic_DNA"/>
</dbReference>
<dbReference type="PANTHER" id="PTHR30383:SF5">
    <property type="entry name" value="SGNH HYDROLASE-TYPE ESTERASE DOMAIN-CONTAINING PROTEIN"/>
    <property type="match status" value="1"/>
</dbReference>
<dbReference type="Proteomes" id="UP000283077">
    <property type="component" value="Unassembled WGS sequence"/>
</dbReference>
<evidence type="ECO:0000313" key="2">
    <source>
        <dbReference type="EMBL" id="RVU31860.1"/>
    </source>
</evidence>
<evidence type="ECO:0000256" key="1">
    <source>
        <dbReference type="SAM" id="Phobius"/>
    </source>
</evidence>
<dbReference type="Gene3D" id="3.40.50.1110">
    <property type="entry name" value="SGNH hydrolase"/>
    <property type="match status" value="1"/>
</dbReference>
<evidence type="ECO:0000313" key="3">
    <source>
        <dbReference type="Proteomes" id="UP000283077"/>
    </source>
</evidence>
<organism evidence="2 3">
    <name type="scientific">Rheinheimera riviphila</name>
    <dbReference type="NCBI Taxonomy" id="1834037"/>
    <lineage>
        <taxon>Bacteria</taxon>
        <taxon>Pseudomonadati</taxon>
        <taxon>Pseudomonadota</taxon>
        <taxon>Gammaproteobacteria</taxon>
        <taxon>Chromatiales</taxon>
        <taxon>Chromatiaceae</taxon>
        <taxon>Rheinheimera</taxon>
    </lineage>
</organism>
<dbReference type="SUPFAM" id="SSF52266">
    <property type="entry name" value="SGNH hydrolase"/>
    <property type="match status" value="1"/>
</dbReference>
<dbReference type="SUPFAM" id="SSF48452">
    <property type="entry name" value="TPR-like"/>
    <property type="match status" value="1"/>
</dbReference>
<name>A0A437QBD8_9GAMM</name>
<keyword evidence="1" id="KW-0472">Membrane</keyword>
<dbReference type="AlphaFoldDB" id="A0A437QBD8"/>
<keyword evidence="1" id="KW-0812">Transmembrane</keyword>
<dbReference type="GO" id="GO:0004622">
    <property type="term" value="F:phosphatidylcholine lysophospholipase activity"/>
    <property type="evidence" value="ECO:0007669"/>
    <property type="project" value="TreeGrafter"/>
</dbReference>
<proteinExistence type="predicted"/>
<reference evidence="2 3" key="1">
    <citation type="submission" date="2019-01" db="EMBL/GenBank/DDBJ databases">
        <authorList>
            <person name="Chen W.-M."/>
        </authorList>
    </citation>
    <scope>NUCLEOTIDE SEQUENCE [LARGE SCALE GENOMIC DNA]</scope>
    <source>
        <strain evidence="2 3">KYPC3</strain>
    </source>
</reference>
<gene>
    <name evidence="2" type="ORF">EOE67_19900</name>
</gene>
<dbReference type="OrthoDB" id="239390at2"/>
<dbReference type="Gene3D" id="1.25.40.10">
    <property type="entry name" value="Tetratricopeptide repeat domain"/>
    <property type="match status" value="1"/>
</dbReference>